<dbReference type="RefSeq" id="XP_056791473.1">
    <property type="nucleotide sequence ID" value="XM_056933932.1"/>
</dbReference>
<feature type="domain" description="PiggyBac transposable element-derived protein" evidence="1">
    <location>
        <begin position="38"/>
        <end position="137"/>
    </location>
</feature>
<evidence type="ECO:0000259" key="1">
    <source>
        <dbReference type="Pfam" id="PF13843"/>
    </source>
</evidence>
<accession>A0A9W9XDM3</accession>
<dbReference type="PANTHER" id="PTHR46599:SF3">
    <property type="entry name" value="PIGGYBAC TRANSPOSABLE ELEMENT-DERIVED PROTEIN 4"/>
    <property type="match status" value="1"/>
</dbReference>
<dbReference type="EMBL" id="JAPWDQ010000004">
    <property type="protein sequence ID" value="KAJ5489440.1"/>
    <property type="molecule type" value="Genomic_DNA"/>
</dbReference>
<sequence>MASNEQQQQQQQQQRFRSLLPGLFSPHSELPAGLDLGSPHALFSHVVTDPVFKYFSDSINEYADYKRSKSSKIRSWQTTTVSEIKVFFGVILYMSVPEFPTISSLWRSEPRPGPDDHMSHERFEQIQRFAHISVPGGDSDRTESGSEDDTSWRETIAPLAALFEEAAMHFEESAAKIFMSGAMTRRFGHSSQNFQLQCKR</sequence>
<reference evidence="2" key="2">
    <citation type="journal article" date="2023" name="IMA Fungus">
        <title>Comparative genomic study of the Penicillium genus elucidates a diverse pangenome and 15 lateral gene transfer events.</title>
        <authorList>
            <person name="Petersen C."/>
            <person name="Sorensen T."/>
            <person name="Nielsen M.R."/>
            <person name="Sondergaard T.E."/>
            <person name="Sorensen J.L."/>
            <person name="Fitzpatrick D.A."/>
            <person name="Frisvad J.C."/>
            <person name="Nielsen K.L."/>
        </authorList>
    </citation>
    <scope>NUCLEOTIDE SEQUENCE</scope>
    <source>
        <strain evidence="2">IBT 30728</strain>
    </source>
</reference>
<keyword evidence="3" id="KW-1185">Reference proteome</keyword>
<gene>
    <name evidence="2" type="ORF">N7539_004330</name>
</gene>
<dbReference type="GeneID" id="81624181"/>
<dbReference type="AlphaFoldDB" id="A0A9W9XDM3"/>
<protein>
    <recommendedName>
        <fullName evidence="1">PiggyBac transposable element-derived protein domain-containing protein</fullName>
    </recommendedName>
</protein>
<dbReference type="Pfam" id="PF13843">
    <property type="entry name" value="DDE_Tnp_1_7"/>
    <property type="match status" value="1"/>
</dbReference>
<comment type="caution">
    <text evidence="2">The sequence shown here is derived from an EMBL/GenBank/DDBJ whole genome shotgun (WGS) entry which is preliminary data.</text>
</comment>
<evidence type="ECO:0000313" key="3">
    <source>
        <dbReference type="Proteomes" id="UP001148312"/>
    </source>
</evidence>
<proteinExistence type="predicted"/>
<reference evidence="2" key="1">
    <citation type="submission" date="2022-12" db="EMBL/GenBank/DDBJ databases">
        <authorList>
            <person name="Petersen C."/>
        </authorList>
    </citation>
    <scope>NUCLEOTIDE SEQUENCE</scope>
    <source>
        <strain evidence="2">IBT 30728</strain>
    </source>
</reference>
<name>A0A9W9XDM3_9EURO</name>
<dbReference type="PANTHER" id="PTHR46599">
    <property type="entry name" value="PIGGYBAC TRANSPOSABLE ELEMENT-DERIVED PROTEIN 4"/>
    <property type="match status" value="1"/>
</dbReference>
<dbReference type="Proteomes" id="UP001148312">
    <property type="component" value="Unassembled WGS sequence"/>
</dbReference>
<evidence type="ECO:0000313" key="2">
    <source>
        <dbReference type="EMBL" id="KAJ5489440.1"/>
    </source>
</evidence>
<organism evidence="2 3">
    <name type="scientific">Penicillium diatomitis</name>
    <dbReference type="NCBI Taxonomy" id="2819901"/>
    <lineage>
        <taxon>Eukaryota</taxon>
        <taxon>Fungi</taxon>
        <taxon>Dikarya</taxon>
        <taxon>Ascomycota</taxon>
        <taxon>Pezizomycotina</taxon>
        <taxon>Eurotiomycetes</taxon>
        <taxon>Eurotiomycetidae</taxon>
        <taxon>Eurotiales</taxon>
        <taxon>Aspergillaceae</taxon>
        <taxon>Penicillium</taxon>
    </lineage>
</organism>
<dbReference type="InterPro" id="IPR029526">
    <property type="entry name" value="PGBD"/>
</dbReference>